<dbReference type="CDD" id="cd22157">
    <property type="entry name" value="F-box_AtFBW1-like"/>
    <property type="match status" value="1"/>
</dbReference>
<dbReference type="OrthoDB" id="5314306at2759"/>
<dbReference type="OMA" id="YECEARI"/>
<dbReference type="EMBL" id="JABCRI010000001">
    <property type="protein sequence ID" value="KAF8414201.1"/>
    <property type="molecule type" value="Genomic_DNA"/>
</dbReference>
<feature type="domain" description="F-box" evidence="1">
    <location>
        <begin position="1"/>
        <end position="44"/>
    </location>
</feature>
<evidence type="ECO:0000313" key="2">
    <source>
        <dbReference type="EMBL" id="KAF8414201.1"/>
    </source>
</evidence>
<dbReference type="InterPro" id="IPR001810">
    <property type="entry name" value="F-box_dom"/>
</dbReference>
<dbReference type="Proteomes" id="UP000655225">
    <property type="component" value="Unassembled WGS sequence"/>
</dbReference>
<evidence type="ECO:0000259" key="1">
    <source>
        <dbReference type="PROSITE" id="PS50181"/>
    </source>
</evidence>
<proteinExistence type="predicted"/>
<dbReference type="PANTHER" id="PTHR31672">
    <property type="entry name" value="BNACNNG10540D PROTEIN"/>
    <property type="match status" value="1"/>
</dbReference>
<sequence length="368" mass="41363">MANLPQDVIMEILSRVPVKSLLRFRCVSKTWCSFVANPSFAKKHLNQATQNNNPSLIFSHCFNLYSIDYEESDVAAVKLDLPFTDFIDRVELSGSCNGLVCISDHSRNEDIYLCNPSNREYMKLPVPCFDVPTNEHTCFTSLGFGYHPAMDDYKVIRIIYLYDKPLKNIDSYECEARIYSLGTNSWRKIGHVPLHVSTRCSVVLGNGILLWKASRGNGLTIAITYMGTLTSFASLRTGTEAGEQATISEIWVLKDYVKEQWVKEYSISMKATGRNLDNAYVKHSMSAVIEGARHHSRTMVVGKKCWISIGYNLYPASERGPRGYCSYVATGSNIKSVLKWLNIAEQCFKYVTAYADSKVAAHAKMVSA</sequence>
<dbReference type="InterPro" id="IPR013187">
    <property type="entry name" value="F-box-assoc_dom_typ3"/>
</dbReference>
<dbReference type="InterPro" id="IPR036047">
    <property type="entry name" value="F-box-like_dom_sf"/>
</dbReference>
<dbReference type="InterPro" id="IPR017451">
    <property type="entry name" value="F-box-assoc_interact_dom"/>
</dbReference>
<dbReference type="Pfam" id="PF00646">
    <property type="entry name" value="F-box"/>
    <property type="match status" value="1"/>
</dbReference>
<organism evidence="2 3">
    <name type="scientific">Tetracentron sinense</name>
    <name type="common">Spur-leaf</name>
    <dbReference type="NCBI Taxonomy" id="13715"/>
    <lineage>
        <taxon>Eukaryota</taxon>
        <taxon>Viridiplantae</taxon>
        <taxon>Streptophyta</taxon>
        <taxon>Embryophyta</taxon>
        <taxon>Tracheophyta</taxon>
        <taxon>Spermatophyta</taxon>
        <taxon>Magnoliopsida</taxon>
        <taxon>Trochodendrales</taxon>
        <taxon>Trochodendraceae</taxon>
        <taxon>Tetracentron</taxon>
    </lineage>
</organism>
<reference evidence="2 3" key="1">
    <citation type="submission" date="2020-04" db="EMBL/GenBank/DDBJ databases">
        <title>Plant Genome Project.</title>
        <authorList>
            <person name="Zhang R.-G."/>
        </authorList>
    </citation>
    <scope>NUCLEOTIDE SEQUENCE [LARGE SCALE GENOMIC DNA]</scope>
    <source>
        <strain evidence="2">YNK0</strain>
        <tissue evidence="2">Leaf</tissue>
    </source>
</reference>
<gene>
    <name evidence="2" type="ORF">HHK36_002201</name>
</gene>
<name>A0A835A440_TETSI</name>
<dbReference type="Gene3D" id="1.20.1280.50">
    <property type="match status" value="1"/>
</dbReference>
<dbReference type="PANTHER" id="PTHR31672:SF13">
    <property type="entry name" value="F-BOX PROTEIN CPR30-LIKE"/>
    <property type="match status" value="1"/>
</dbReference>
<dbReference type="NCBIfam" id="TIGR01640">
    <property type="entry name" value="F_box_assoc_1"/>
    <property type="match status" value="1"/>
</dbReference>
<comment type="caution">
    <text evidence="2">The sequence shown here is derived from an EMBL/GenBank/DDBJ whole genome shotgun (WGS) entry which is preliminary data.</text>
</comment>
<accession>A0A835A440</accession>
<dbReference type="InterPro" id="IPR050796">
    <property type="entry name" value="SCF_F-box_component"/>
</dbReference>
<dbReference type="SUPFAM" id="SSF81383">
    <property type="entry name" value="F-box domain"/>
    <property type="match status" value="1"/>
</dbReference>
<dbReference type="Pfam" id="PF08268">
    <property type="entry name" value="FBA_3"/>
    <property type="match status" value="1"/>
</dbReference>
<dbReference type="PROSITE" id="PS50181">
    <property type="entry name" value="FBOX"/>
    <property type="match status" value="1"/>
</dbReference>
<keyword evidence="3" id="KW-1185">Reference proteome</keyword>
<protein>
    <recommendedName>
        <fullName evidence="1">F-box domain-containing protein</fullName>
    </recommendedName>
</protein>
<dbReference type="AlphaFoldDB" id="A0A835A440"/>
<evidence type="ECO:0000313" key="3">
    <source>
        <dbReference type="Proteomes" id="UP000655225"/>
    </source>
</evidence>
<dbReference type="SMART" id="SM00256">
    <property type="entry name" value="FBOX"/>
    <property type="match status" value="1"/>
</dbReference>